<gene>
    <name evidence="1" type="ORF">BFD03_01890</name>
</gene>
<dbReference type="EMBL" id="MCNS01000003">
    <property type="protein sequence ID" value="OCX49695.1"/>
    <property type="molecule type" value="Genomic_DNA"/>
</dbReference>
<name>A0A1C2GDX2_LIMRT</name>
<reference evidence="1 2" key="1">
    <citation type="submission" date="2016-08" db="EMBL/GenBank/DDBJ databases">
        <title>Probiotic bacterium isolated from chicken gut.</title>
        <authorList>
            <person name="Levy J.L."/>
            <person name="Hassan H.M."/>
            <person name="Mendoza M.A."/>
        </authorList>
    </citation>
    <scope>NUCLEOTIDE SEQUENCE [LARGE SCALE GENOMIC DNA]</scope>
    <source>
        <strain evidence="1 2">P43</strain>
    </source>
</reference>
<organism evidence="1 2">
    <name type="scientific">Limosilactobacillus reuteri</name>
    <name type="common">Lactobacillus reuteri</name>
    <dbReference type="NCBI Taxonomy" id="1598"/>
    <lineage>
        <taxon>Bacteria</taxon>
        <taxon>Bacillati</taxon>
        <taxon>Bacillota</taxon>
        <taxon>Bacilli</taxon>
        <taxon>Lactobacillales</taxon>
        <taxon>Lactobacillaceae</taxon>
        <taxon>Limosilactobacillus</taxon>
    </lineage>
</organism>
<accession>A0A1C2GDX2</accession>
<dbReference type="AlphaFoldDB" id="A0A1C2GDX2"/>
<dbReference type="RefSeq" id="WP_066035429.1">
    <property type="nucleotide sequence ID" value="NZ_CP136906.1"/>
</dbReference>
<protein>
    <submittedName>
        <fullName evidence="1">Uncharacterized protein</fullName>
    </submittedName>
</protein>
<proteinExistence type="predicted"/>
<dbReference type="Proteomes" id="UP000095141">
    <property type="component" value="Unassembled WGS sequence"/>
</dbReference>
<comment type="caution">
    <text evidence="1">The sequence shown here is derived from an EMBL/GenBank/DDBJ whole genome shotgun (WGS) entry which is preliminary data.</text>
</comment>
<sequence length="296" mass="34121">MESKLTESIKDLILVDAQVIYPNFGIKLTLASSHRKLLQISENFKTCDLMINASHEEQKAEALKSLNSLMTALNLKISELAIHQPSQVTAATYTRLLQSVSLNNSLFTQPQSQLTLINVDVEKGISKHHHKQYLNYTFSSSNKTIERSKLQIDYVPHDSWWYRSQLHPLASSLIPGDFLLWFNKNKRDRSDQNDFSLVAKSLNISNNYLLQALFYQIKFEIADVICCPPFYNRLPQNLPGNIFQREVDPNKSLTGLLIKYYCSHHVRPTTMQIYLAGIHNRLPNKAWNGKWISNYH</sequence>
<evidence type="ECO:0000313" key="1">
    <source>
        <dbReference type="EMBL" id="OCX49695.1"/>
    </source>
</evidence>
<evidence type="ECO:0000313" key="2">
    <source>
        <dbReference type="Proteomes" id="UP000095141"/>
    </source>
</evidence>